<name>A0A0F6B887_SALT1</name>
<reference evidence="1 2" key="1">
    <citation type="journal article" date="2010" name="J. Bacteriol.">
        <title>Short-term signatures of evolutionary change in the Salmonella enterica serovar typhimurium 14028 genome.</title>
        <authorList>
            <person name="Jarvik T."/>
            <person name="Smillie C."/>
            <person name="Groisman E.A."/>
            <person name="Ochman H."/>
        </authorList>
    </citation>
    <scope>NUCLEOTIDE SEQUENCE [LARGE SCALE GENOMIC DNA]</scope>
    <source>
        <strain evidence="2">14028s / SGSC 2262</strain>
    </source>
</reference>
<dbReference type="Proteomes" id="UP000002695">
    <property type="component" value="Chromosome"/>
</dbReference>
<evidence type="ECO:0000313" key="1">
    <source>
        <dbReference type="EMBL" id="ACY90735.1"/>
    </source>
</evidence>
<gene>
    <name evidence="1" type="ordered locus">STM14_4347</name>
</gene>
<keyword evidence="2" id="KW-1185">Reference proteome</keyword>
<dbReference type="KEGG" id="seo:STM14_4347"/>
<dbReference type="PATRIC" id="fig|588858.6.peg.3970"/>
<accession>A0A0F6B887</accession>
<protein>
    <submittedName>
        <fullName evidence="1">Uncharacterized protein</fullName>
    </submittedName>
</protein>
<dbReference type="AlphaFoldDB" id="A0A0F6B887"/>
<evidence type="ECO:0000313" key="2">
    <source>
        <dbReference type="Proteomes" id="UP000002695"/>
    </source>
</evidence>
<dbReference type="EMBL" id="CP001363">
    <property type="protein sequence ID" value="ACY90735.1"/>
    <property type="molecule type" value="Genomic_DNA"/>
</dbReference>
<proteinExistence type="predicted"/>
<organism evidence="1 2">
    <name type="scientific">Salmonella typhimurium (strain 14028s / SGSC 2262)</name>
    <dbReference type="NCBI Taxonomy" id="588858"/>
    <lineage>
        <taxon>Bacteria</taxon>
        <taxon>Pseudomonadati</taxon>
        <taxon>Pseudomonadota</taxon>
        <taxon>Gammaproteobacteria</taxon>
        <taxon>Enterobacterales</taxon>
        <taxon>Enterobacteriaceae</taxon>
        <taxon>Salmonella</taxon>
    </lineage>
</organism>
<dbReference type="HOGENOM" id="CLU_3332773_0_0_6"/>
<sequence>MVNNIKTSVHYFFEQVRIFDKFRGLFLFCQGPRVKFSA</sequence>